<gene>
    <name evidence="2" type="ORF">CEXT_83781</name>
</gene>
<sequence>MRNLVLSNGKGFDGGRWERRQSSAAVPNHTFNDGGHDGDDVRDDGRDVHGDHDDDRDAHGDDGRDGGHDGDGHGDGRDDRDDRGDGRGDRGGHGDHDDDALPLQHLERVCWKHSGERRPKQRGERWQ</sequence>
<proteinExistence type="predicted"/>
<name>A0AAV4XR74_CAEEX</name>
<reference evidence="2 3" key="1">
    <citation type="submission" date="2021-06" db="EMBL/GenBank/DDBJ databases">
        <title>Caerostris extrusa draft genome.</title>
        <authorList>
            <person name="Kono N."/>
            <person name="Arakawa K."/>
        </authorList>
    </citation>
    <scope>NUCLEOTIDE SEQUENCE [LARGE SCALE GENOMIC DNA]</scope>
</reference>
<dbReference type="EMBL" id="BPLR01018097">
    <property type="protein sequence ID" value="GIY96878.1"/>
    <property type="molecule type" value="Genomic_DNA"/>
</dbReference>
<protein>
    <submittedName>
        <fullName evidence="2">Uncharacterized protein</fullName>
    </submittedName>
</protein>
<feature type="region of interest" description="Disordered" evidence="1">
    <location>
        <begin position="1"/>
        <end position="103"/>
    </location>
</feature>
<accession>A0AAV4XR74</accession>
<dbReference type="Proteomes" id="UP001054945">
    <property type="component" value="Unassembled WGS sequence"/>
</dbReference>
<feature type="compositionally biased region" description="Basic and acidic residues" evidence="1">
    <location>
        <begin position="34"/>
        <end position="96"/>
    </location>
</feature>
<comment type="caution">
    <text evidence="2">The sequence shown here is derived from an EMBL/GenBank/DDBJ whole genome shotgun (WGS) entry which is preliminary data.</text>
</comment>
<dbReference type="AlphaFoldDB" id="A0AAV4XR74"/>
<feature type="compositionally biased region" description="Polar residues" evidence="1">
    <location>
        <begin position="22"/>
        <end position="31"/>
    </location>
</feature>
<organism evidence="2 3">
    <name type="scientific">Caerostris extrusa</name>
    <name type="common">Bark spider</name>
    <name type="synonym">Caerostris bankana</name>
    <dbReference type="NCBI Taxonomy" id="172846"/>
    <lineage>
        <taxon>Eukaryota</taxon>
        <taxon>Metazoa</taxon>
        <taxon>Ecdysozoa</taxon>
        <taxon>Arthropoda</taxon>
        <taxon>Chelicerata</taxon>
        <taxon>Arachnida</taxon>
        <taxon>Araneae</taxon>
        <taxon>Araneomorphae</taxon>
        <taxon>Entelegynae</taxon>
        <taxon>Araneoidea</taxon>
        <taxon>Araneidae</taxon>
        <taxon>Caerostris</taxon>
    </lineage>
</organism>
<evidence type="ECO:0000313" key="3">
    <source>
        <dbReference type="Proteomes" id="UP001054945"/>
    </source>
</evidence>
<evidence type="ECO:0000256" key="1">
    <source>
        <dbReference type="SAM" id="MobiDB-lite"/>
    </source>
</evidence>
<evidence type="ECO:0000313" key="2">
    <source>
        <dbReference type="EMBL" id="GIY96878.1"/>
    </source>
</evidence>
<keyword evidence="3" id="KW-1185">Reference proteome</keyword>